<dbReference type="AlphaFoldDB" id="S3D9C5"/>
<feature type="transmembrane region" description="Helical" evidence="1">
    <location>
        <begin position="113"/>
        <end position="131"/>
    </location>
</feature>
<protein>
    <recommendedName>
        <fullName evidence="2">DUF7702 domain-containing protein</fullName>
    </recommendedName>
</protein>
<feature type="transmembrane region" description="Helical" evidence="1">
    <location>
        <begin position="151"/>
        <end position="172"/>
    </location>
</feature>
<feature type="transmembrane region" description="Helical" evidence="1">
    <location>
        <begin position="6"/>
        <end position="27"/>
    </location>
</feature>
<dbReference type="Pfam" id="PF24800">
    <property type="entry name" value="DUF7702"/>
    <property type="match status" value="1"/>
</dbReference>
<keyword evidence="1" id="KW-0812">Transmembrane</keyword>
<keyword evidence="1" id="KW-1133">Transmembrane helix</keyword>
<dbReference type="EMBL" id="KE145357">
    <property type="protein sequence ID" value="EPE33719.1"/>
    <property type="molecule type" value="Genomic_DNA"/>
</dbReference>
<feature type="transmembrane region" description="Helical" evidence="1">
    <location>
        <begin position="72"/>
        <end position="92"/>
    </location>
</feature>
<keyword evidence="4" id="KW-1185">Reference proteome</keyword>
<dbReference type="InterPro" id="IPR056119">
    <property type="entry name" value="DUF7702"/>
</dbReference>
<accession>S3D9C5</accession>
<evidence type="ECO:0000259" key="2">
    <source>
        <dbReference type="Pfam" id="PF24800"/>
    </source>
</evidence>
<evidence type="ECO:0000313" key="3">
    <source>
        <dbReference type="EMBL" id="EPE33719.1"/>
    </source>
</evidence>
<keyword evidence="1" id="KW-0472">Membrane</keyword>
<dbReference type="GeneID" id="19465785"/>
<feature type="transmembrane region" description="Helical" evidence="1">
    <location>
        <begin position="39"/>
        <end position="60"/>
    </location>
</feature>
<dbReference type="HOGENOM" id="CLU_064985_0_2_1"/>
<feature type="domain" description="DUF7702" evidence="2">
    <location>
        <begin position="3"/>
        <end position="246"/>
    </location>
</feature>
<evidence type="ECO:0000256" key="1">
    <source>
        <dbReference type="SAM" id="Phobius"/>
    </source>
</evidence>
<dbReference type="KEGG" id="glz:GLAREA_06732"/>
<dbReference type="OrthoDB" id="2560628at2759"/>
<feature type="transmembrane region" description="Helical" evidence="1">
    <location>
        <begin position="221"/>
        <end position="241"/>
    </location>
</feature>
<evidence type="ECO:0000313" key="4">
    <source>
        <dbReference type="Proteomes" id="UP000016922"/>
    </source>
</evidence>
<sequence length="307" mass="33404">MTLTYRNGLSIGEIIVYSPALLASIYLMIRHGLSRSAGWYFLVIFSLARIIGSSMQLATINDPTSVSLQSGSAILLNIGFSPLMLATLGLLSRLVANIEKSTRMIITTRHLKMIETIISVGLILGIVGGIESGEDASKPPYHYAIHTLTKVSVILFIISYAATVLATILTSFHVPAADAGEHRILYAVGFSLPFLLIRLIYSCFSTFTHNKHFGVLSGSPTVLLCVALLEELIVTVTYLSIGMTLAVVPKPQVGSYEEGGNQSNPPKQDNVVLRIAKRTIIGRLVMALIPSKQKDVEMQTHTEHIQK</sequence>
<dbReference type="RefSeq" id="XP_008078871.1">
    <property type="nucleotide sequence ID" value="XM_008080680.1"/>
</dbReference>
<dbReference type="eggNOG" id="ENOG502SCPV">
    <property type="taxonomic scope" value="Eukaryota"/>
</dbReference>
<dbReference type="Proteomes" id="UP000016922">
    <property type="component" value="Unassembled WGS sequence"/>
</dbReference>
<dbReference type="PANTHER" id="PTHR42109">
    <property type="entry name" value="UNPLACED GENOMIC SCAFFOLD UM_SCAF_CONTIG_1.265, WHOLE GENOME SHOTGUN SEQUENCE"/>
    <property type="match status" value="1"/>
</dbReference>
<reference evidence="3 4" key="1">
    <citation type="journal article" date="2013" name="BMC Genomics">
        <title>Genomics-driven discovery of the pneumocandin biosynthetic gene cluster in the fungus Glarea lozoyensis.</title>
        <authorList>
            <person name="Chen L."/>
            <person name="Yue Q."/>
            <person name="Zhang X."/>
            <person name="Xiang M."/>
            <person name="Wang C."/>
            <person name="Li S."/>
            <person name="Che Y."/>
            <person name="Ortiz-Lopez F.J."/>
            <person name="Bills G.F."/>
            <person name="Liu X."/>
            <person name="An Z."/>
        </authorList>
    </citation>
    <scope>NUCLEOTIDE SEQUENCE [LARGE SCALE GENOMIC DNA]</scope>
    <source>
        <strain evidence="4">ATCC 20868 / MF5171</strain>
    </source>
</reference>
<proteinExistence type="predicted"/>
<dbReference type="OMA" id="MMCFAYE"/>
<organism evidence="3 4">
    <name type="scientific">Glarea lozoyensis (strain ATCC 20868 / MF5171)</name>
    <dbReference type="NCBI Taxonomy" id="1116229"/>
    <lineage>
        <taxon>Eukaryota</taxon>
        <taxon>Fungi</taxon>
        <taxon>Dikarya</taxon>
        <taxon>Ascomycota</taxon>
        <taxon>Pezizomycotina</taxon>
        <taxon>Leotiomycetes</taxon>
        <taxon>Helotiales</taxon>
        <taxon>Helotiaceae</taxon>
        <taxon>Glarea</taxon>
    </lineage>
</organism>
<gene>
    <name evidence="3" type="ORF">GLAREA_06732</name>
</gene>
<name>S3D9C5_GLAL2</name>
<feature type="transmembrane region" description="Helical" evidence="1">
    <location>
        <begin position="184"/>
        <end position="201"/>
    </location>
</feature>
<dbReference type="PANTHER" id="PTHR42109:SF2">
    <property type="entry name" value="INTEGRAL MEMBRANE PROTEIN"/>
    <property type="match status" value="1"/>
</dbReference>